<protein>
    <submittedName>
        <fullName evidence="1">Uncharacterized protein</fullName>
    </submittedName>
</protein>
<evidence type="ECO:0000313" key="2">
    <source>
        <dbReference type="Proteomes" id="UP000593560"/>
    </source>
</evidence>
<dbReference type="EMBL" id="JABFAD010335045">
    <property type="protein sequence ID" value="MBA0820523.1"/>
    <property type="molecule type" value="Genomic_DNA"/>
</dbReference>
<proteinExistence type="predicted"/>
<dbReference type="Proteomes" id="UP000593560">
    <property type="component" value="Unassembled WGS sequence"/>
</dbReference>
<comment type="caution">
    <text evidence="1">The sequence shown here is derived from an EMBL/GenBank/DDBJ whole genome shotgun (WGS) entry which is preliminary data.</text>
</comment>
<evidence type="ECO:0000313" key="1">
    <source>
        <dbReference type="EMBL" id="MBA0820523.1"/>
    </source>
</evidence>
<sequence>MLERLILVYTDRAVQIVSGDAATGKVIRNGNGEWIMGCTDIWANAQPLMLNCGKFFTYSSPAAECSFVDIQHFPRNQARVAGEGRCNRMGRWVHWGCCKKAESQAFVLLVFAIRSPPPP</sequence>
<reference evidence="1 2" key="1">
    <citation type="journal article" date="2019" name="Genome Biol. Evol.">
        <title>Insights into the evolution of the New World diploid cottons (Gossypium, subgenus Houzingenia) based on genome sequencing.</title>
        <authorList>
            <person name="Grover C.E."/>
            <person name="Arick M.A. 2nd"/>
            <person name="Thrash A."/>
            <person name="Conover J.L."/>
            <person name="Sanders W.S."/>
            <person name="Peterson D.G."/>
            <person name="Frelichowski J.E."/>
            <person name="Scheffler J.A."/>
            <person name="Scheffler B.E."/>
            <person name="Wendel J.F."/>
        </authorList>
    </citation>
    <scope>NUCLEOTIDE SEQUENCE [LARGE SCALE GENOMIC DNA]</scope>
    <source>
        <strain evidence="1">0</strain>
        <tissue evidence="1">Leaf</tissue>
    </source>
</reference>
<organism evidence="1 2">
    <name type="scientific">Gossypium harknessii</name>
    <dbReference type="NCBI Taxonomy" id="34285"/>
    <lineage>
        <taxon>Eukaryota</taxon>
        <taxon>Viridiplantae</taxon>
        <taxon>Streptophyta</taxon>
        <taxon>Embryophyta</taxon>
        <taxon>Tracheophyta</taxon>
        <taxon>Spermatophyta</taxon>
        <taxon>Magnoliopsida</taxon>
        <taxon>eudicotyledons</taxon>
        <taxon>Gunneridae</taxon>
        <taxon>Pentapetalae</taxon>
        <taxon>rosids</taxon>
        <taxon>malvids</taxon>
        <taxon>Malvales</taxon>
        <taxon>Malvaceae</taxon>
        <taxon>Malvoideae</taxon>
        <taxon>Gossypium</taxon>
    </lineage>
</organism>
<name>A0A7J9IF97_9ROSI</name>
<gene>
    <name evidence="1" type="ORF">Gohar_028324</name>
</gene>
<dbReference type="AlphaFoldDB" id="A0A7J9IF97"/>
<keyword evidence="2" id="KW-1185">Reference proteome</keyword>
<accession>A0A7J9IF97</accession>